<name>A0ABP9NZQ4_9BACT</name>
<gene>
    <name evidence="1" type="ORF">GCM10023213_13320</name>
</gene>
<evidence type="ECO:0008006" key="3">
    <source>
        <dbReference type="Google" id="ProtNLM"/>
    </source>
</evidence>
<evidence type="ECO:0000313" key="1">
    <source>
        <dbReference type="EMBL" id="GAA5137103.1"/>
    </source>
</evidence>
<dbReference type="PANTHER" id="PTHR30203">
    <property type="entry name" value="OUTER MEMBRANE CATION EFFLUX PROTEIN"/>
    <property type="match status" value="1"/>
</dbReference>
<proteinExistence type="predicted"/>
<dbReference type="EMBL" id="BAABIA010000002">
    <property type="protein sequence ID" value="GAA5137103.1"/>
    <property type="molecule type" value="Genomic_DNA"/>
</dbReference>
<keyword evidence="2" id="KW-1185">Reference proteome</keyword>
<dbReference type="Proteomes" id="UP001499852">
    <property type="component" value="Unassembled WGS sequence"/>
</dbReference>
<protein>
    <recommendedName>
        <fullName evidence="3">Outer membrane protein TolC</fullName>
    </recommendedName>
</protein>
<dbReference type="InterPro" id="IPR010131">
    <property type="entry name" value="MdtP/NodT-like"/>
</dbReference>
<comment type="caution">
    <text evidence="1">The sequence shown here is derived from an EMBL/GenBank/DDBJ whole genome shotgun (WGS) entry which is preliminary data.</text>
</comment>
<evidence type="ECO:0000313" key="2">
    <source>
        <dbReference type="Proteomes" id="UP001499852"/>
    </source>
</evidence>
<reference evidence="2" key="1">
    <citation type="journal article" date="2019" name="Int. J. Syst. Evol. Microbiol.">
        <title>The Global Catalogue of Microorganisms (GCM) 10K type strain sequencing project: providing services to taxonomists for standard genome sequencing and annotation.</title>
        <authorList>
            <consortium name="The Broad Institute Genomics Platform"/>
            <consortium name="The Broad Institute Genome Sequencing Center for Infectious Disease"/>
            <person name="Wu L."/>
            <person name="Ma J."/>
        </authorList>
    </citation>
    <scope>NUCLEOTIDE SEQUENCE [LARGE SCALE GENOMIC DNA]</scope>
    <source>
        <strain evidence="2">JCM 18053</strain>
    </source>
</reference>
<organism evidence="1 2">
    <name type="scientific">Prosthecobacter algae</name>
    <dbReference type="NCBI Taxonomy" id="1144682"/>
    <lineage>
        <taxon>Bacteria</taxon>
        <taxon>Pseudomonadati</taxon>
        <taxon>Verrucomicrobiota</taxon>
        <taxon>Verrucomicrobiia</taxon>
        <taxon>Verrucomicrobiales</taxon>
        <taxon>Verrucomicrobiaceae</taxon>
        <taxon>Prosthecobacter</taxon>
    </lineage>
</organism>
<dbReference type="SUPFAM" id="SSF56954">
    <property type="entry name" value="Outer membrane efflux proteins (OEP)"/>
    <property type="match status" value="1"/>
</dbReference>
<accession>A0ABP9NZQ4</accession>
<sequence length="320" mass="35244">MEKRLTTQLVGAAELEVRDVERKLIAEAQTLVVQLISLNQQRELRKKQTELATKLSEFVKSRANAGELSLLDAAQAQVDAQRLLVEARRLQNESVSLLGTLKPMLGLSPSDSLTISGDVLAITIPGYVTGWTQRADYQLAQTRIAAAQTDTALAKARKYQDISAGFFAAREQQDVSSRQTERTGFVGFRISLPLPFWNRNQGEIAEKTASAERARLESEALGQMIVSEADTARKEMVANADLAKETRDRLLPMVIEQTAKLEKAYESGQADLLTILRAREQRLQLEAAALDSVRDFHLARIRYEAAVGKHAPAASATSGK</sequence>
<dbReference type="PANTHER" id="PTHR30203:SF24">
    <property type="entry name" value="BLR4935 PROTEIN"/>
    <property type="match status" value="1"/>
</dbReference>
<dbReference type="Gene3D" id="1.20.1600.10">
    <property type="entry name" value="Outer membrane efflux proteins (OEP)"/>
    <property type="match status" value="1"/>
</dbReference>